<dbReference type="NCBIfam" id="NF038399">
    <property type="entry name" value="NH_RiPP_Os17"/>
    <property type="match status" value="1"/>
</dbReference>
<name>X1SH98_9ZZZZ</name>
<dbReference type="AlphaFoldDB" id="X1SH98"/>
<gene>
    <name evidence="1" type="ORF">S12H4_11017</name>
</gene>
<reference evidence="1" key="1">
    <citation type="journal article" date="2014" name="Front. Microbiol.">
        <title>High frequency of phylogenetically diverse reductive dehalogenase-homologous genes in deep subseafloor sedimentary metagenomes.</title>
        <authorList>
            <person name="Kawai M."/>
            <person name="Futagami T."/>
            <person name="Toyoda A."/>
            <person name="Takaki Y."/>
            <person name="Nishi S."/>
            <person name="Hori S."/>
            <person name="Arai W."/>
            <person name="Tsubouchi T."/>
            <person name="Morono Y."/>
            <person name="Uchiyama I."/>
            <person name="Ito T."/>
            <person name="Fujiyama A."/>
            <person name="Inagaki F."/>
            <person name="Takami H."/>
        </authorList>
    </citation>
    <scope>NUCLEOTIDE SEQUENCE</scope>
    <source>
        <strain evidence="1">Expedition CK06-06</strain>
    </source>
</reference>
<sequence length="90" mass="9469">MAEISGKQLTVLEKLISDEEFRTSFFEDPDAAIAKAGIELADEELAGLQGLDMARMSAVLADLDSRLSKTASPLDVVSGVCAVFGQFCGG</sequence>
<protein>
    <submittedName>
        <fullName evidence="1">Uncharacterized protein</fullName>
    </submittedName>
</protein>
<dbReference type="EMBL" id="BARW01004848">
    <property type="protein sequence ID" value="GAI67139.1"/>
    <property type="molecule type" value="Genomic_DNA"/>
</dbReference>
<proteinExistence type="predicted"/>
<evidence type="ECO:0000313" key="1">
    <source>
        <dbReference type="EMBL" id="GAI67139.1"/>
    </source>
</evidence>
<comment type="caution">
    <text evidence="1">The sequence shown here is derived from an EMBL/GenBank/DDBJ whole genome shotgun (WGS) entry which is preliminary data.</text>
</comment>
<accession>X1SH98</accession>
<organism evidence="1">
    <name type="scientific">marine sediment metagenome</name>
    <dbReference type="NCBI Taxonomy" id="412755"/>
    <lineage>
        <taxon>unclassified sequences</taxon>
        <taxon>metagenomes</taxon>
        <taxon>ecological metagenomes</taxon>
    </lineage>
</organism>